<dbReference type="InterPro" id="IPR052314">
    <property type="entry name" value="Immune_rcpt_domain"/>
</dbReference>
<feature type="compositionally biased region" description="Basic and acidic residues" evidence="4">
    <location>
        <begin position="189"/>
        <end position="221"/>
    </location>
</feature>
<keyword evidence="5" id="KW-0472">Membrane</keyword>
<dbReference type="SMART" id="SM00409">
    <property type="entry name" value="IG"/>
    <property type="match status" value="1"/>
</dbReference>
<evidence type="ECO:0000313" key="8">
    <source>
        <dbReference type="EMBL" id="KAF5929698.1"/>
    </source>
</evidence>
<keyword evidence="2" id="KW-1015">Disulfide bond</keyword>
<feature type="domain" description="Immunoglobulin" evidence="7">
    <location>
        <begin position="26"/>
        <end position="124"/>
    </location>
</feature>
<accession>A0A7J7FPA6</accession>
<gene>
    <name evidence="8" type="ORF">HPG69_002421</name>
</gene>
<dbReference type="EMBL" id="JACDTQ010000017">
    <property type="protein sequence ID" value="KAF5929698.1"/>
    <property type="molecule type" value="Genomic_DNA"/>
</dbReference>
<keyword evidence="1 6" id="KW-0732">Signal</keyword>
<dbReference type="Pfam" id="PF07686">
    <property type="entry name" value="V-set"/>
    <property type="match status" value="1"/>
</dbReference>
<dbReference type="PANTHER" id="PTHR16423:SF10">
    <property type="entry name" value="CRKD-BINDING PROTEIN-RELATED"/>
    <property type="match status" value="1"/>
</dbReference>
<evidence type="ECO:0000256" key="3">
    <source>
        <dbReference type="ARBA" id="ARBA00023319"/>
    </source>
</evidence>
<evidence type="ECO:0000256" key="4">
    <source>
        <dbReference type="SAM" id="MobiDB-lite"/>
    </source>
</evidence>
<evidence type="ECO:0000256" key="6">
    <source>
        <dbReference type="SAM" id="SignalP"/>
    </source>
</evidence>
<keyword evidence="5" id="KW-1133">Transmembrane helix</keyword>
<organism evidence="8 9">
    <name type="scientific">Diceros bicornis minor</name>
    <name type="common">South-central black rhinoceros</name>
    <dbReference type="NCBI Taxonomy" id="77932"/>
    <lineage>
        <taxon>Eukaryota</taxon>
        <taxon>Metazoa</taxon>
        <taxon>Chordata</taxon>
        <taxon>Craniata</taxon>
        <taxon>Vertebrata</taxon>
        <taxon>Euteleostomi</taxon>
        <taxon>Mammalia</taxon>
        <taxon>Eutheria</taxon>
        <taxon>Laurasiatheria</taxon>
        <taxon>Perissodactyla</taxon>
        <taxon>Rhinocerotidae</taxon>
        <taxon>Diceros</taxon>
    </lineage>
</organism>
<evidence type="ECO:0000256" key="2">
    <source>
        <dbReference type="ARBA" id="ARBA00023157"/>
    </source>
</evidence>
<dbReference type="SUPFAM" id="SSF48726">
    <property type="entry name" value="Immunoglobulin"/>
    <property type="match status" value="1"/>
</dbReference>
<dbReference type="AlphaFoldDB" id="A0A7J7FPA6"/>
<sequence>MAWEATYLLPPVLLVLLASGSWEQKPEMLHKLEGEMMSVRCPYQPWQGLNKMKIWCRKISVYSCDETVTNFQKVPRHSIQDYPGSGYFIVTKTELRVEDSGTYWCGISKSSRILLLRAIHLVVSKVSTLSPARSTRKTTAWTSAIIPVIDSPAGHWDVISGVVVAVVLLLVLILLLILYLRKARERAKKDEGESHHDYETVSAREEEHSVPGKDCSPRQRESQLSWGSKQQTGSGEDTGTICYASLNHLNHFGPEDSIYINTHPNPKPTSDPLLAVEYASIAGNRLQPSKSAALEGEPRI</sequence>
<comment type="caution">
    <text evidence="8">The sequence shown here is derived from an EMBL/GenBank/DDBJ whole genome shotgun (WGS) entry which is preliminary data.</text>
</comment>
<reference evidence="8 9" key="1">
    <citation type="journal article" date="2020" name="Mol. Biol. Evol.">
        <title>Interspecific Gene Flow and the Evolution of Specialization in Black and White Rhinoceros.</title>
        <authorList>
            <person name="Moodley Y."/>
            <person name="Westbury M.V."/>
            <person name="Russo I.M."/>
            <person name="Gopalakrishnan S."/>
            <person name="Rakotoarivelo A."/>
            <person name="Olsen R.A."/>
            <person name="Prost S."/>
            <person name="Tunstall T."/>
            <person name="Ryder O.A."/>
            <person name="Dalen L."/>
            <person name="Bruford M.W."/>
        </authorList>
    </citation>
    <scope>NUCLEOTIDE SEQUENCE [LARGE SCALE GENOMIC DNA]</scope>
    <source>
        <strain evidence="8">SBR-YM</strain>
        <tissue evidence="8">Skin</tissue>
    </source>
</reference>
<feature type="signal peptide" evidence="6">
    <location>
        <begin position="1"/>
        <end position="23"/>
    </location>
</feature>
<evidence type="ECO:0000313" key="9">
    <source>
        <dbReference type="Proteomes" id="UP000551758"/>
    </source>
</evidence>
<dbReference type="InterPro" id="IPR036179">
    <property type="entry name" value="Ig-like_dom_sf"/>
</dbReference>
<dbReference type="CDD" id="cd05716">
    <property type="entry name" value="IgV_pIgR_like"/>
    <property type="match status" value="1"/>
</dbReference>
<name>A0A7J7FPA6_DICBM</name>
<feature type="compositionally biased region" description="Polar residues" evidence="4">
    <location>
        <begin position="222"/>
        <end position="237"/>
    </location>
</feature>
<dbReference type="Proteomes" id="UP000551758">
    <property type="component" value="Unassembled WGS sequence"/>
</dbReference>
<dbReference type="InterPro" id="IPR013106">
    <property type="entry name" value="Ig_V-set"/>
</dbReference>
<feature type="region of interest" description="Disordered" evidence="4">
    <location>
        <begin position="189"/>
        <end position="237"/>
    </location>
</feature>
<keyword evidence="5" id="KW-0812">Transmembrane</keyword>
<dbReference type="InterPro" id="IPR003599">
    <property type="entry name" value="Ig_sub"/>
</dbReference>
<evidence type="ECO:0000256" key="5">
    <source>
        <dbReference type="SAM" id="Phobius"/>
    </source>
</evidence>
<protein>
    <recommendedName>
        <fullName evidence="7">Immunoglobulin domain-containing protein</fullName>
    </recommendedName>
</protein>
<proteinExistence type="predicted"/>
<keyword evidence="3" id="KW-0393">Immunoglobulin domain</keyword>
<dbReference type="Gene3D" id="2.60.40.10">
    <property type="entry name" value="Immunoglobulins"/>
    <property type="match status" value="1"/>
</dbReference>
<feature type="transmembrane region" description="Helical" evidence="5">
    <location>
        <begin position="158"/>
        <end position="180"/>
    </location>
</feature>
<dbReference type="GO" id="GO:0009986">
    <property type="term" value="C:cell surface"/>
    <property type="evidence" value="ECO:0007669"/>
    <property type="project" value="TreeGrafter"/>
</dbReference>
<evidence type="ECO:0000256" key="1">
    <source>
        <dbReference type="ARBA" id="ARBA00022729"/>
    </source>
</evidence>
<keyword evidence="9" id="KW-1185">Reference proteome</keyword>
<feature type="chain" id="PRO_5029704637" description="Immunoglobulin domain-containing protein" evidence="6">
    <location>
        <begin position="24"/>
        <end position="300"/>
    </location>
</feature>
<dbReference type="PANTHER" id="PTHR16423">
    <property type="entry name" value="TREM-LIKE TRANSCRIPT PROTEIN"/>
    <property type="match status" value="1"/>
</dbReference>
<dbReference type="GO" id="GO:0038023">
    <property type="term" value="F:signaling receptor activity"/>
    <property type="evidence" value="ECO:0007669"/>
    <property type="project" value="TreeGrafter"/>
</dbReference>
<dbReference type="InterPro" id="IPR013783">
    <property type="entry name" value="Ig-like_fold"/>
</dbReference>
<evidence type="ECO:0000259" key="7">
    <source>
        <dbReference type="SMART" id="SM00409"/>
    </source>
</evidence>